<feature type="compositionally biased region" description="Acidic residues" evidence="1">
    <location>
        <begin position="19"/>
        <end position="30"/>
    </location>
</feature>
<name>A0A6U3UKQ4_9STRA</name>
<protein>
    <submittedName>
        <fullName evidence="2">Uncharacterized protein</fullName>
    </submittedName>
</protein>
<sequence length="174" mass="20095">MYQRFRVKLTTTDSAKKEEEEEEEEDVLEVDMEHGVDVSMNPFHANKDGNNQNDDNVRTHHHQHDTSHHHVHFPTDDDNNDEEDDGPTIVSFEEIKASMARITASSEQQSTTTTPQDQEYQKQYPLLYAAKTPQEDIVMTCARVLEDALDVSLVREASSYLEEVEVYRGQNRIE</sequence>
<dbReference type="AlphaFoldDB" id="A0A6U3UKQ4"/>
<evidence type="ECO:0000313" key="2">
    <source>
        <dbReference type="EMBL" id="CAD9349677.1"/>
    </source>
</evidence>
<feature type="compositionally biased region" description="Acidic residues" evidence="1">
    <location>
        <begin position="76"/>
        <end position="86"/>
    </location>
</feature>
<feature type="compositionally biased region" description="Basic residues" evidence="1">
    <location>
        <begin position="59"/>
        <end position="72"/>
    </location>
</feature>
<dbReference type="EMBL" id="HBGN01032606">
    <property type="protein sequence ID" value="CAD9349677.1"/>
    <property type="molecule type" value="Transcribed_RNA"/>
</dbReference>
<proteinExistence type="predicted"/>
<gene>
    <name evidence="2" type="ORF">DBRI1063_LOCUS21071</name>
</gene>
<organism evidence="2">
    <name type="scientific">Ditylum brightwellii</name>
    <dbReference type="NCBI Taxonomy" id="49249"/>
    <lineage>
        <taxon>Eukaryota</taxon>
        <taxon>Sar</taxon>
        <taxon>Stramenopiles</taxon>
        <taxon>Ochrophyta</taxon>
        <taxon>Bacillariophyta</taxon>
        <taxon>Mediophyceae</taxon>
        <taxon>Lithodesmiophycidae</taxon>
        <taxon>Lithodesmiales</taxon>
        <taxon>Lithodesmiaceae</taxon>
        <taxon>Ditylum</taxon>
    </lineage>
</organism>
<evidence type="ECO:0000256" key="1">
    <source>
        <dbReference type="SAM" id="MobiDB-lite"/>
    </source>
</evidence>
<accession>A0A6U3UKQ4</accession>
<reference evidence="2" key="1">
    <citation type="submission" date="2021-01" db="EMBL/GenBank/DDBJ databases">
        <authorList>
            <person name="Corre E."/>
            <person name="Pelletier E."/>
            <person name="Niang G."/>
            <person name="Scheremetjew M."/>
            <person name="Finn R."/>
            <person name="Kale V."/>
            <person name="Holt S."/>
            <person name="Cochrane G."/>
            <person name="Meng A."/>
            <person name="Brown T."/>
            <person name="Cohen L."/>
        </authorList>
    </citation>
    <scope>NUCLEOTIDE SEQUENCE</scope>
    <source>
        <strain evidence="2">Pop2</strain>
    </source>
</reference>
<feature type="region of interest" description="Disordered" evidence="1">
    <location>
        <begin position="1"/>
        <end position="87"/>
    </location>
</feature>